<organism evidence="1 2">
    <name type="scientific">Pyropia yezoensis</name>
    <name type="common">Susabi-nori</name>
    <name type="synonym">Porphyra yezoensis</name>
    <dbReference type="NCBI Taxonomy" id="2788"/>
    <lineage>
        <taxon>Eukaryota</taxon>
        <taxon>Rhodophyta</taxon>
        <taxon>Bangiophyceae</taxon>
        <taxon>Bangiales</taxon>
        <taxon>Bangiaceae</taxon>
        <taxon>Pyropia</taxon>
    </lineage>
</organism>
<dbReference type="EMBL" id="CM020618">
    <property type="protein sequence ID" value="KAK1858118.1"/>
    <property type="molecule type" value="Genomic_DNA"/>
</dbReference>
<proteinExistence type="predicted"/>
<keyword evidence="2" id="KW-1185">Reference proteome</keyword>
<name>A0ACC3BKI0_PYRYE</name>
<protein>
    <submittedName>
        <fullName evidence="1">Uncharacterized protein</fullName>
    </submittedName>
</protein>
<comment type="caution">
    <text evidence="1">The sequence shown here is derived from an EMBL/GenBank/DDBJ whole genome shotgun (WGS) entry which is preliminary data.</text>
</comment>
<dbReference type="Proteomes" id="UP000798662">
    <property type="component" value="Chromosome 1"/>
</dbReference>
<gene>
    <name evidence="1" type="ORF">I4F81_000731</name>
</gene>
<evidence type="ECO:0000313" key="2">
    <source>
        <dbReference type="Proteomes" id="UP000798662"/>
    </source>
</evidence>
<reference evidence="1" key="1">
    <citation type="submission" date="2019-11" db="EMBL/GenBank/DDBJ databases">
        <title>Nori genome reveals adaptations in red seaweeds to the harsh intertidal environment.</title>
        <authorList>
            <person name="Wang D."/>
            <person name="Mao Y."/>
        </authorList>
    </citation>
    <scope>NUCLEOTIDE SEQUENCE</scope>
    <source>
        <tissue evidence="1">Gametophyte</tissue>
    </source>
</reference>
<accession>A0ACC3BKI0</accession>
<evidence type="ECO:0000313" key="1">
    <source>
        <dbReference type="EMBL" id="KAK1858118.1"/>
    </source>
</evidence>
<sequence length="732" mass="79479">MMLAPHPGRAAVVLIARDAELVVTLAHLARMSLTRVAWYLASSPGMGKTHFAWDLILAVADVNNERYALAAKAAKLPRLHDVASTLRQSRGTEAVLLPVYLRILWCLRCADECDFERFCDFVQKMLASKATTVEAVYFETLQALADQPTIIIVEELAKVPPVPVVYDRPSPAESAFEAEDACGAGDGGGTPLQPSAAAVMLPVLYRHELCTLTRSESISVLLTAVCPGTLLKEVRLLVDESERAALDADVNEIVKQLPNAAEAASTLLVTSISSNQRPGSPYYILFAVKVGFLDLQEVADAYFLPLFNSSRVVRMSVQHHSTHKQPASLSAQASAWLSGGHGLSAAVLLDHVDRAVGPVWSSVVVPAAGDLSLTSNVNILINDLLSVPVVILAAVHNCTLNAKLPLVSGIDLRGVSLKTWDDLFAVSLLTDAVRNSEGLYKDPCMPPLFLVVLLRLWKLRRSSLMAEFATAQYFIRLRDVLDALLSVYSSRDSTGGADDVWEYVSLRADVVLTRLRAASPAWSLPSLGLFLPHDYRSVTLSQLYPGTRVFHTGGPHPVLDDGWVNAVPPHVVVNDDVASNGVPPILARTRAELVTTVFKCKSEQTGFDYIKLLPLNCTSADGTKEELFVICTSCKCTGASMGYLNVKTHVRDGLLLMKASFGDSWEEWKGRAVFVVASHLRTAKNPSEKLTPEESSNVIIIARDDHVAIYRRALSGFVGQGPTLFGAKLLEK</sequence>